<organism evidence="1 2">
    <name type="scientific">Thalassoglobus neptunius</name>
    <dbReference type="NCBI Taxonomy" id="1938619"/>
    <lineage>
        <taxon>Bacteria</taxon>
        <taxon>Pseudomonadati</taxon>
        <taxon>Planctomycetota</taxon>
        <taxon>Planctomycetia</taxon>
        <taxon>Planctomycetales</taxon>
        <taxon>Planctomycetaceae</taxon>
        <taxon>Thalassoglobus</taxon>
    </lineage>
</organism>
<accession>A0A5C5VZ60</accession>
<evidence type="ECO:0000313" key="1">
    <source>
        <dbReference type="EMBL" id="TWT43059.1"/>
    </source>
</evidence>
<keyword evidence="2" id="KW-1185">Reference proteome</keyword>
<sequence>MAHVSTSRPLRSFGLLMITLAITTFCLAAKTEKSVTPTTVLARNDAASTVFRPGRGCRVLNPTGGDVTFTVYEFNPFTQSLFLCEDISEITISSGCSKDLGPKVFACHSIQLRLSTPSTATLYAIPGE</sequence>
<gene>
    <name evidence="1" type="ORF">KOR42_45190</name>
</gene>
<evidence type="ECO:0000313" key="2">
    <source>
        <dbReference type="Proteomes" id="UP000317243"/>
    </source>
</evidence>
<dbReference type="EMBL" id="SIHI01000034">
    <property type="protein sequence ID" value="TWT43059.1"/>
    <property type="molecule type" value="Genomic_DNA"/>
</dbReference>
<dbReference type="RefSeq" id="WP_146511870.1">
    <property type="nucleotide sequence ID" value="NZ_SIHI01000034.1"/>
</dbReference>
<reference evidence="1 2" key="1">
    <citation type="submission" date="2019-02" db="EMBL/GenBank/DDBJ databases">
        <title>Deep-cultivation of Planctomycetes and their phenomic and genomic characterization uncovers novel biology.</title>
        <authorList>
            <person name="Wiegand S."/>
            <person name="Jogler M."/>
            <person name="Boedeker C."/>
            <person name="Pinto D."/>
            <person name="Vollmers J."/>
            <person name="Rivas-Marin E."/>
            <person name="Kohn T."/>
            <person name="Peeters S.H."/>
            <person name="Heuer A."/>
            <person name="Rast P."/>
            <person name="Oberbeckmann S."/>
            <person name="Bunk B."/>
            <person name="Jeske O."/>
            <person name="Meyerdierks A."/>
            <person name="Storesund J.E."/>
            <person name="Kallscheuer N."/>
            <person name="Luecker S."/>
            <person name="Lage O.M."/>
            <person name="Pohl T."/>
            <person name="Merkel B.J."/>
            <person name="Hornburger P."/>
            <person name="Mueller R.-W."/>
            <person name="Bruemmer F."/>
            <person name="Labrenz M."/>
            <person name="Spormann A.M."/>
            <person name="Op Den Camp H."/>
            <person name="Overmann J."/>
            <person name="Amann R."/>
            <person name="Jetten M.S.M."/>
            <person name="Mascher T."/>
            <person name="Medema M.H."/>
            <person name="Devos D.P."/>
            <person name="Kaster A.-K."/>
            <person name="Ovreas L."/>
            <person name="Rohde M."/>
            <person name="Galperin M.Y."/>
            <person name="Jogler C."/>
        </authorList>
    </citation>
    <scope>NUCLEOTIDE SEQUENCE [LARGE SCALE GENOMIC DNA]</scope>
    <source>
        <strain evidence="1 2">KOR42</strain>
    </source>
</reference>
<name>A0A5C5VZ60_9PLAN</name>
<protein>
    <submittedName>
        <fullName evidence="1">Uncharacterized protein</fullName>
    </submittedName>
</protein>
<dbReference type="AlphaFoldDB" id="A0A5C5VZ60"/>
<proteinExistence type="predicted"/>
<dbReference type="Proteomes" id="UP000317243">
    <property type="component" value="Unassembled WGS sequence"/>
</dbReference>
<comment type="caution">
    <text evidence="1">The sequence shown here is derived from an EMBL/GenBank/DDBJ whole genome shotgun (WGS) entry which is preliminary data.</text>
</comment>